<protein>
    <submittedName>
        <fullName evidence="1">Uncharacterized protein</fullName>
    </submittedName>
</protein>
<dbReference type="KEGG" id="tpep:A0127_06300"/>
<keyword evidence="2" id="KW-1185">Reference proteome</keyword>
<accession>A0A142CVK8</accession>
<organism evidence="1 2">
    <name type="scientific">Thermococcus peptonophilus</name>
    <dbReference type="NCBI Taxonomy" id="53952"/>
    <lineage>
        <taxon>Archaea</taxon>
        <taxon>Methanobacteriati</taxon>
        <taxon>Methanobacteriota</taxon>
        <taxon>Thermococci</taxon>
        <taxon>Thermococcales</taxon>
        <taxon>Thermococcaceae</taxon>
        <taxon>Thermococcus</taxon>
    </lineage>
</organism>
<sequence>MARSAKKKTERRAKHTIFVDDKAFNKYKTLKEAVTKVTGRRADNSAVIDAIITLIAEKELFEDLIKVYQKKLAERKDITEETKVDISKYLELLKS</sequence>
<evidence type="ECO:0000313" key="1">
    <source>
        <dbReference type="EMBL" id="AMQ18810.1"/>
    </source>
</evidence>
<proteinExistence type="predicted"/>
<dbReference type="EMBL" id="CP014750">
    <property type="protein sequence ID" value="AMQ18810.1"/>
    <property type="molecule type" value="Genomic_DNA"/>
</dbReference>
<gene>
    <name evidence="1" type="ORF">A0127_06300</name>
</gene>
<dbReference type="AlphaFoldDB" id="A0A142CVK8"/>
<evidence type="ECO:0000313" key="2">
    <source>
        <dbReference type="Proteomes" id="UP000073604"/>
    </source>
</evidence>
<name>A0A142CVK8_9EURY</name>
<dbReference type="Proteomes" id="UP000073604">
    <property type="component" value="Chromosome"/>
</dbReference>
<reference evidence="2" key="1">
    <citation type="submission" date="2016-03" db="EMBL/GenBank/DDBJ databases">
        <authorList>
            <person name="Oger P.M."/>
        </authorList>
    </citation>
    <scope>NUCLEOTIDE SEQUENCE [LARGE SCALE GENOMIC DNA]</scope>
    <source>
        <strain evidence="2">OG-1</strain>
    </source>
</reference>
<dbReference type="STRING" id="53952.A0127_06300"/>